<protein>
    <recommendedName>
        <fullName evidence="4">Spermidine/putrescine ABC transporter ATP-binding protein</fullName>
    </recommendedName>
</protein>
<reference evidence="2 3" key="1">
    <citation type="submission" date="2017-09" db="EMBL/GenBank/DDBJ databases">
        <title>Large-scale bioinformatics analysis of Bacillus genomes uncovers conserved roles of natural products in bacterial physiology.</title>
        <authorList>
            <consortium name="Agbiome Team Llc"/>
            <person name="Bleich R.M."/>
            <person name="Grubbs K.J."/>
            <person name="Santa Maria K.C."/>
            <person name="Allen S.E."/>
            <person name="Farag S."/>
            <person name="Shank E.A."/>
            <person name="Bowers A."/>
        </authorList>
    </citation>
    <scope>NUCLEOTIDE SEQUENCE [LARGE SCALE GENOMIC DNA]</scope>
    <source>
        <strain evidence="2 3">AFS065400</strain>
    </source>
</reference>
<dbReference type="EMBL" id="NVCO01000015">
    <property type="protein sequence ID" value="PFT49422.1"/>
    <property type="molecule type" value="Genomic_DNA"/>
</dbReference>
<feature type="region of interest" description="Disordered" evidence="1">
    <location>
        <begin position="23"/>
        <end position="47"/>
    </location>
</feature>
<gene>
    <name evidence="2" type="ORF">COK72_05915</name>
</gene>
<evidence type="ECO:0000313" key="3">
    <source>
        <dbReference type="Proteomes" id="UP000226106"/>
    </source>
</evidence>
<proteinExistence type="predicted"/>
<organism evidence="2 3">
    <name type="scientific">Bacillus thuringiensis</name>
    <dbReference type="NCBI Taxonomy" id="1428"/>
    <lineage>
        <taxon>Bacteria</taxon>
        <taxon>Bacillati</taxon>
        <taxon>Bacillota</taxon>
        <taxon>Bacilli</taxon>
        <taxon>Bacillales</taxon>
        <taxon>Bacillaceae</taxon>
        <taxon>Bacillus</taxon>
        <taxon>Bacillus cereus group</taxon>
    </lineage>
</organism>
<dbReference type="Proteomes" id="UP000226106">
    <property type="component" value="Unassembled WGS sequence"/>
</dbReference>
<sequence length="67" mass="7194">MECKAIDRNIGCLFLYLSRYLPGSKTPPQNSAEAKKLGGGPAARKRPIGEGSLYIEAGSGKILSHLY</sequence>
<evidence type="ECO:0008006" key="4">
    <source>
        <dbReference type="Google" id="ProtNLM"/>
    </source>
</evidence>
<dbReference type="AlphaFoldDB" id="A0A9X7AQN5"/>
<evidence type="ECO:0000313" key="2">
    <source>
        <dbReference type="EMBL" id="PFT49422.1"/>
    </source>
</evidence>
<name>A0A9X7AQN5_BACTU</name>
<accession>A0A9X7AQN5</accession>
<evidence type="ECO:0000256" key="1">
    <source>
        <dbReference type="SAM" id="MobiDB-lite"/>
    </source>
</evidence>
<comment type="caution">
    <text evidence="2">The sequence shown here is derived from an EMBL/GenBank/DDBJ whole genome shotgun (WGS) entry which is preliminary data.</text>
</comment>